<proteinExistence type="predicted"/>
<name>X0USD3_9ZZZZ</name>
<evidence type="ECO:0008006" key="3">
    <source>
        <dbReference type="Google" id="ProtNLM"/>
    </source>
</evidence>
<dbReference type="EMBL" id="BARS01020551">
    <property type="protein sequence ID" value="GAG08615.1"/>
    <property type="molecule type" value="Genomic_DNA"/>
</dbReference>
<evidence type="ECO:0000313" key="2">
    <source>
        <dbReference type="EMBL" id="GAG08615.1"/>
    </source>
</evidence>
<dbReference type="Gene3D" id="4.10.410.60">
    <property type="match status" value="1"/>
</dbReference>
<dbReference type="InterPro" id="IPR037229">
    <property type="entry name" value="Ribosomal_bL35_sf"/>
</dbReference>
<gene>
    <name evidence="2" type="ORF">S01H1_33123</name>
</gene>
<comment type="caution">
    <text evidence="2">The sequence shown here is derived from an EMBL/GenBank/DDBJ whole genome shotgun (WGS) entry which is preliminary data.</text>
</comment>
<organism evidence="2">
    <name type="scientific">marine sediment metagenome</name>
    <dbReference type="NCBI Taxonomy" id="412755"/>
    <lineage>
        <taxon>unclassified sequences</taxon>
        <taxon>metagenomes</taxon>
        <taxon>ecological metagenomes</taxon>
    </lineage>
</organism>
<feature type="non-terminal residue" evidence="2">
    <location>
        <position position="1"/>
    </location>
</feature>
<protein>
    <recommendedName>
        <fullName evidence="3">50S ribosomal protein L35</fullName>
    </recommendedName>
</protein>
<sequence>VRTKGGKSHLRRRRSKRAKKMYSRMLVVECKGEVKRVNRLMPYASKNR</sequence>
<dbReference type="AlphaFoldDB" id="X0USD3"/>
<reference evidence="2" key="1">
    <citation type="journal article" date="2014" name="Front. Microbiol.">
        <title>High frequency of phylogenetically diverse reductive dehalogenase-homologous genes in deep subseafloor sedimentary metagenomes.</title>
        <authorList>
            <person name="Kawai M."/>
            <person name="Futagami T."/>
            <person name="Toyoda A."/>
            <person name="Takaki Y."/>
            <person name="Nishi S."/>
            <person name="Hori S."/>
            <person name="Arai W."/>
            <person name="Tsubouchi T."/>
            <person name="Morono Y."/>
            <person name="Uchiyama I."/>
            <person name="Ito T."/>
            <person name="Fujiyama A."/>
            <person name="Inagaki F."/>
            <person name="Takami H."/>
        </authorList>
    </citation>
    <scope>NUCLEOTIDE SEQUENCE</scope>
    <source>
        <strain evidence="2">Expedition CK06-06</strain>
    </source>
</reference>
<accession>X0USD3</accession>
<evidence type="ECO:0000256" key="1">
    <source>
        <dbReference type="SAM" id="MobiDB-lite"/>
    </source>
</evidence>
<feature type="region of interest" description="Disordered" evidence="1">
    <location>
        <begin position="1"/>
        <end position="22"/>
    </location>
</feature>